<organism evidence="2 3">
    <name type="scientific">Streptomyces mimosae</name>
    <dbReference type="NCBI Taxonomy" id="2586635"/>
    <lineage>
        <taxon>Bacteria</taxon>
        <taxon>Bacillati</taxon>
        <taxon>Actinomycetota</taxon>
        <taxon>Actinomycetes</taxon>
        <taxon>Kitasatosporales</taxon>
        <taxon>Streptomycetaceae</taxon>
        <taxon>Streptomyces</taxon>
    </lineage>
</organism>
<dbReference type="AlphaFoldDB" id="A0A5N6ASK8"/>
<dbReference type="InterPro" id="IPR006059">
    <property type="entry name" value="SBP"/>
</dbReference>
<proteinExistence type="predicted"/>
<name>A0A5N6ASK8_9ACTN</name>
<dbReference type="EMBL" id="VDLY02000001">
    <property type="protein sequence ID" value="KAB8171093.1"/>
    <property type="molecule type" value="Genomic_DNA"/>
</dbReference>
<protein>
    <submittedName>
        <fullName evidence="2">Extracellular solute-binding protein</fullName>
    </submittedName>
</protein>
<accession>A0A5N6ASK8</accession>
<dbReference type="PANTHER" id="PTHR43649">
    <property type="entry name" value="ARABINOSE-BINDING PROTEIN-RELATED"/>
    <property type="match status" value="1"/>
</dbReference>
<dbReference type="OrthoDB" id="3226017at2"/>
<comment type="caution">
    <text evidence="2">The sequence shown here is derived from an EMBL/GenBank/DDBJ whole genome shotgun (WGS) entry which is preliminary data.</text>
</comment>
<keyword evidence="3" id="KW-1185">Reference proteome</keyword>
<dbReference type="RefSeq" id="WP_139665776.1">
    <property type="nucleotide sequence ID" value="NZ_VDLY02000001.1"/>
</dbReference>
<dbReference type="SUPFAM" id="SSF53850">
    <property type="entry name" value="Periplasmic binding protein-like II"/>
    <property type="match status" value="1"/>
</dbReference>
<reference evidence="2" key="1">
    <citation type="submission" date="2019-10" db="EMBL/GenBank/DDBJ databases">
        <title>Nonomuraea sp. nov., isolated from Phyllanthus amarus.</title>
        <authorList>
            <person name="Klykleung N."/>
            <person name="Tanasupawat S."/>
        </authorList>
    </citation>
    <scope>NUCLEOTIDE SEQUENCE [LARGE SCALE GENOMIC DNA]</scope>
    <source>
        <strain evidence="2">3MP-10</strain>
    </source>
</reference>
<keyword evidence="1" id="KW-0732">Signal</keyword>
<dbReference type="PANTHER" id="PTHR43649:SF32">
    <property type="entry name" value="SUGAR BINDING SECRETED PROTEIN"/>
    <property type="match status" value="1"/>
</dbReference>
<dbReference type="Proteomes" id="UP000314251">
    <property type="component" value="Unassembled WGS sequence"/>
</dbReference>
<dbReference type="InterPro" id="IPR050490">
    <property type="entry name" value="Bact_solute-bd_prot1"/>
</dbReference>
<evidence type="ECO:0000256" key="1">
    <source>
        <dbReference type="SAM" id="SignalP"/>
    </source>
</evidence>
<evidence type="ECO:0000313" key="3">
    <source>
        <dbReference type="Proteomes" id="UP000314251"/>
    </source>
</evidence>
<sequence>MRDRARTFHRPNRRTTRVFALGIAATLATGLLAGCGSDDEEGGDGDGNVEISIGVFGQFGFEEAGLYDEYMELNPNVTITQDSITENGDYIAQLRTRLAQNSGLMDIQAIEVGNIAEMTGDLNNRWVDFNEYEDVDTSHFLPWKLDQATTEDGRVIGLGTDIGPTGICYRTDYFEEAGLPTDREEVSALFADWQSYLDVGEQFLANGPDDVAYLDSAGGMFNAVVSGYEERYYNANGEVNYQESEAVQTAWDLSVQAAEGDLTDRQQQFSDEWNTAFANGAFATVASCPAWMLGYIQSEAGANGEGAWDVAQSPSPSNWGGSFIGVPDASDNKEEAVKLAAWLTAPEQQAKLFTERGSFPSSAAAHELPEVLEATHEYFQGAPIGQIFTEAAAEIPSSVIGPQDQVIQQGITDGLAALEQQGISGDEAWDSVVSQLDNALAE</sequence>
<dbReference type="Gene3D" id="3.40.190.10">
    <property type="entry name" value="Periplasmic binding protein-like II"/>
    <property type="match status" value="1"/>
</dbReference>
<feature type="signal peptide" evidence="1">
    <location>
        <begin position="1"/>
        <end position="33"/>
    </location>
</feature>
<dbReference type="PROSITE" id="PS51257">
    <property type="entry name" value="PROKAR_LIPOPROTEIN"/>
    <property type="match status" value="1"/>
</dbReference>
<evidence type="ECO:0000313" key="2">
    <source>
        <dbReference type="EMBL" id="KAB8171093.1"/>
    </source>
</evidence>
<feature type="chain" id="PRO_5038678692" evidence="1">
    <location>
        <begin position="34"/>
        <end position="442"/>
    </location>
</feature>
<dbReference type="Pfam" id="PF13416">
    <property type="entry name" value="SBP_bac_8"/>
    <property type="match status" value="1"/>
</dbReference>
<gene>
    <name evidence="2" type="ORF">FH607_001880</name>
</gene>